<evidence type="ECO:0000313" key="2">
    <source>
        <dbReference type="Proteomes" id="UP001476247"/>
    </source>
</evidence>
<dbReference type="Proteomes" id="UP001476247">
    <property type="component" value="Unassembled WGS sequence"/>
</dbReference>
<dbReference type="EMBL" id="BAABUJ010000021">
    <property type="protein sequence ID" value="GAA5802024.1"/>
    <property type="molecule type" value="Genomic_DNA"/>
</dbReference>
<evidence type="ECO:0000313" key="1">
    <source>
        <dbReference type="EMBL" id="GAA5802024.1"/>
    </source>
</evidence>
<organism evidence="1 2">
    <name type="scientific">Helicostylum pulchrum</name>
    <dbReference type="NCBI Taxonomy" id="562976"/>
    <lineage>
        <taxon>Eukaryota</taxon>
        <taxon>Fungi</taxon>
        <taxon>Fungi incertae sedis</taxon>
        <taxon>Mucoromycota</taxon>
        <taxon>Mucoromycotina</taxon>
        <taxon>Mucoromycetes</taxon>
        <taxon>Mucorales</taxon>
        <taxon>Mucorineae</taxon>
        <taxon>Mucoraceae</taxon>
        <taxon>Helicostylum</taxon>
    </lineage>
</organism>
<comment type="caution">
    <text evidence="1">The sequence shown here is derived from an EMBL/GenBank/DDBJ whole genome shotgun (WGS) entry which is preliminary data.</text>
</comment>
<accession>A0ABP9Y4W5</accession>
<proteinExistence type="predicted"/>
<sequence length="321" mass="37437">MPSSNDITPPSPILIVDSYPSAPTITSTKTHISICSSTLEYNIKENDNSIEYTEIELDNTIVYYYQEPPLSSLQPELNEEQNVLLLYNQAKEPIWKLTNRDWHGMTLIYQQLIIVLSTTPPQFRFAFNKQFYHWQVVKESLHDYSLKCYVTDTKQLIAQFDKSKLLLNSIYTNPFKQSEDDDPFTTLVLLSGLLVNNHIKILLKSLGNSHDALQLIIDPQRQQQQQMEDEEYDEIASLSSTYPRNYPGHQSLVDERASRWSSADSFKSIELDPGLWHCWWGYKFWWSWFPCCMPGGCCDRACIRGKRLKSKSKQGWEQQHY</sequence>
<gene>
    <name evidence="1" type="ORF">HPULCUR_007484</name>
</gene>
<name>A0ABP9Y4W5_9FUNG</name>
<reference evidence="1 2" key="1">
    <citation type="submission" date="2024-04" db="EMBL/GenBank/DDBJ databases">
        <title>genome sequences of Mucor flavus KT1a and Helicostylum pulchrum KT1b strains isolation_sourced from the surface of a dry-aged beef.</title>
        <authorList>
            <person name="Toyotome T."/>
            <person name="Hosono M."/>
            <person name="Torimaru M."/>
            <person name="Fukuda K."/>
            <person name="Mikami N."/>
        </authorList>
    </citation>
    <scope>NUCLEOTIDE SEQUENCE [LARGE SCALE GENOMIC DNA]</scope>
    <source>
        <strain evidence="1 2">KT1b</strain>
    </source>
</reference>
<keyword evidence="2" id="KW-1185">Reference proteome</keyword>
<protein>
    <submittedName>
        <fullName evidence="1">Uncharacterized protein</fullName>
    </submittedName>
</protein>